<gene>
    <name evidence="1" type="ORF">AVDCRST_MAG74-916</name>
</gene>
<dbReference type="AlphaFoldDB" id="A0A6J4NJ66"/>
<organism evidence="1">
    <name type="scientific">uncultured Pyrinomonadaceae bacterium</name>
    <dbReference type="NCBI Taxonomy" id="2283094"/>
    <lineage>
        <taxon>Bacteria</taxon>
        <taxon>Pseudomonadati</taxon>
        <taxon>Acidobacteriota</taxon>
        <taxon>Blastocatellia</taxon>
        <taxon>Blastocatellales</taxon>
        <taxon>Pyrinomonadaceae</taxon>
        <taxon>environmental samples</taxon>
    </lineage>
</organism>
<sequence length="105" mass="11739">MTENQEKELFNTLAALVTGVNVIQSEVKVIKTDIQEIKVTQDEHSRILNEHSGILNEHSGILNEHSRILTRLDAKTDSIAETVLNNDKRLTAVEKDVSNLRGGIH</sequence>
<dbReference type="EMBL" id="CADCUR010000074">
    <property type="protein sequence ID" value="CAA9389670.1"/>
    <property type="molecule type" value="Genomic_DNA"/>
</dbReference>
<proteinExistence type="predicted"/>
<name>A0A6J4NJ66_9BACT</name>
<protein>
    <submittedName>
        <fullName evidence="1">Uncharacterized protein</fullName>
    </submittedName>
</protein>
<accession>A0A6J4NJ66</accession>
<reference evidence="1" key="1">
    <citation type="submission" date="2020-02" db="EMBL/GenBank/DDBJ databases">
        <authorList>
            <person name="Meier V. D."/>
        </authorList>
    </citation>
    <scope>NUCLEOTIDE SEQUENCE</scope>
    <source>
        <strain evidence="1">AVDCRST_MAG74</strain>
    </source>
</reference>
<evidence type="ECO:0000313" key="1">
    <source>
        <dbReference type="EMBL" id="CAA9389670.1"/>
    </source>
</evidence>